<organism evidence="3 4">
    <name type="scientific">Engystomops pustulosus</name>
    <name type="common">Tungara frog</name>
    <name type="synonym">Physalaemus pustulosus</name>
    <dbReference type="NCBI Taxonomy" id="76066"/>
    <lineage>
        <taxon>Eukaryota</taxon>
        <taxon>Metazoa</taxon>
        <taxon>Chordata</taxon>
        <taxon>Craniata</taxon>
        <taxon>Vertebrata</taxon>
        <taxon>Euteleostomi</taxon>
        <taxon>Amphibia</taxon>
        <taxon>Batrachia</taxon>
        <taxon>Anura</taxon>
        <taxon>Neobatrachia</taxon>
        <taxon>Hyloidea</taxon>
        <taxon>Leptodactylidae</taxon>
        <taxon>Leiuperinae</taxon>
        <taxon>Engystomops</taxon>
    </lineage>
</organism>
<dbReference type="Gene3D" id="2.130.10.10">
    <property type="entry name" value="YVTN repeat-like/Quinoprotein amine dehydrogenase"/>
    <property type="match status" value="1"/>
</dbReference>
<gene>
    <name evidence="3" type="ORF">GDO81_010130</name>
</gene>
<name>A0AAV7BY38_ENGPU</name>
<dbReference type="Pfam" id="PF23748">
    <property type="entry name" value="Beta-prop_LRRK2"/>
    <property type="match status" value="1"/>
</dbReference>
<evidence type="ECO:0000313" key="3">
    <source>
        <dbReference type="EMBL" id="KAG8577289.1"/>
    </source>
</evidence>
<evidence type="ECO:0000259" key="2">
    <source>
        <dbReference type="Pfam" id="PF23748"/>
    </source>
</evidence>
<feature type="domain" description="LRRK2 beta-propeller" evidence="2">
    <location>
        <begin position="1"/>
        <end position="251"/>
    </location>
</feature>
<evidence type="ECO:0000256" key="1">
    <source>
        <dbReference type="ARBA" id="ARBA00022737"/>
    </source>
</evidence>
<comment type="caution">
    <text evidence="3">The sequence shown here is derived from an EMBL/GenBank/DDBJ whole genome shotgun (WGS) entry which is preliminary data.</text>
</comment>
<dbReference type="InterPro" id="IPR015943">
    <property type="entry name" value="WD40/YVTN_repeat-like_dom_sf"/>
</dbReference>
<dbReference type="InterPro" id="IPR056602">
    <property type="entry name" value="Beta-prop_LRRK2"/>
</dbReference>
<sequence>MSDSVTCFLFSCQILQSQKKYFLLAGTANGHIAIFEAASIKCNNVTPMKMLSVGDISTPVMCMCGSTYTTEKTAVWAVCGTKILFLSNDFSVQKTLETKSAMPFSHGSVSDSNITAMAVEKYIYVAKKYSPFVEIWDKKTEKLCEILDCAQFLKEEIVKQRKIKKEDAYTARVKALFLQKNTALWVGTGGGHILLIDLSTRRPIRIISSFCDSIRCMIPSQLEKGSVKNVVLILGCRCTPQKEIQSFLSVWDMNFPHEVQNLKKHNEIRLELAEKARGLSLD</sequence>
<dbReference type="Proteomes" id="UP000824782">
    <property type="component" value="Unassembled WGS sequence"/>
</dbReference>
<dbReference type="InterPro" id="IPR036322">
    <property type="entry name" value="WD40_repeat_dom_sf"/>
</dbReference>
<keyword evidence="1" id="KW-0677">Repeat</keyword>
<dbReference type="AlphaFoldDB" id="A0AAV7BY38"/>
<accession>A0AAV7BY38</accession>
<protein>
    <recommendedName>
        <fullName evidence="2">LRRK2 beta-propeller domain-containing protein</fullName>
    </recommendedName>
</protein>
<dbReference type="EMBL" id="WNYA01000004">
    <property type="protein sequence ID" value="KAG8577289.1"/>
    <property type="molecule type" value="Genomic_DNA"/>
</dbReference>
<reference evidence="3" key="1">
    <citation type="thesis" date="2020" institute="ProQuest LLC" country="789 East Eisenhower Parkway, Ann Arbor, MI, USA">
        <title>Comparative Genomics and Chromosome Evolution.</title>
        <authorList>
            <person name="Mudd A.B."/>
        </authorList>
    </citation>
    <scope>NUCLEOTIDE SEQUENCE</scope>
    <source>
        <strain evidence="3">237g6f4</strain>
        <tissue evidence="3">Blood</tissue>
    </source>
</reference>
<keyword evidence="4" id="KW-1185">Reference proteome</keyword>
<proteinExistence type="predicted"/>
<evidence type="ECO:0000313" key="4">
    <source>
        <dbReference type="Proteomes" id="UP000824782"/>
    </source>
</evidence>
<dbReference type="SUPFAM" id="SSF50978">
    <property type="entry name" value="WD40 repeat-like"/>
    <property type="match status" value="1"/>
</dbReference>